<dbReference type="SMART" id="SM00322">
    <property type="entry name" value="KH"/>
    <property type="match status" value="1"/>
</dbReference>
<feature type="domain" description="S1 motif" evidence="10">
    <location>
        <begin position="629"/>
        <end position="696"/>
    </location>
</feature>
<comment type="function">
    <text evidence="7">Binds mRNA; thus facilitating recognition of the initiation point. It is needed to translate mRNA with a short Shine-Dalgarno (SD) purine-rich sequence.</text>
</comment>
<dbReference type="SUPFAM" id="SSF46915">
    <property type="entry name" value="Polynucleotide phosphorylase/guanosine pentaphosphate synthase (PNPase/GPSI), domain 3"/>
    <property type="match status" value="1"/>
</dbReference>
<dbReference type="PROSITE" id="PS50126">
    <property type="entry name" value="S1"/>
    <property type="match status" value="1"/>
</dbReference>
<keyword evidence="3" id="KW-0963">Cytoplasm</keyword>
<dbReference type="Pfam" id="PF03725">
    <property type="entry name" value="RNase_PH_C"/>
    <property type="match status" value="1"/>
</dbReference>
<dbReference type="CDD" id="cd02393">
    <property type="entry name" value="KH-I_PNPase"/>
    <property type="match status" value="1"/>
</dbReference>
<evidence type="ECO:0000256" key="2">
    <source>
        <dbReference type="ARBA" id="ARBA00012416"/>
    </source>
</evidence>
<dbReference type="GO" id="GO:0006402">
    <property type="term" value="P:mRNA catabolic process"/>
    <property type="evidence" value="ECO:0007669"/>
    <property type="project" value="UniProtKB-UniRule"/>
</dbReference>
<dbReference type="GO" id="GO:0003723">
    <property type="term" value="F:RNA binding"/>
    <property type="evidence" value="ECO:0007669"/>
    <property type="project" value="UniProtKB-UniRule"/>
</dbReference>
<dbReference type="Gene3D" id="3.30.230.70">
    <property type="entry name" value="GHMP Kinase, N-terminal domain"/>
    <property type="match status" value="2"/>
</dbReference>
<comment type="caution">
    <text evidence="11">The sequence shown here is derived from an EMBL/GenBank/DDBJ whole genome shotgun (WGS) entry which is preliminary data.</text>
</comment>
<dbReference type="InterPro" id="IPR004087">
    <property type="entry name" value="KH_dom"/>
</dbReference>
<dbReference type="GO" id="GO:0000175">
    <property type="term" value="F:3'-5'-RNA exonuclease activity"/>
    <property type="evidence" value="ECO:0007669"/>
    <property type="project" value="TreeGrafter"/>
</dbReference>
<dbReference type="SMART" id="SM00316">
    <property type="entry name" value="S1"/>
    <property type="match status" value="1"/>
</dbReference>
<dbReference type="InterPro" id="IPR012340">
    <property type="entry name" value="NA-bd_OB-fold"/>
</dbReference>
<dbReference type="PANTHER" id="PTHR11252">
    <property type="entry name" value="POLYRIBONUCLEOTIDE NUCLEOTIDYLTRANSFERASE"/>
    <property type="match status" value="1"/>
</dbReference>
<dbReference type="InterPro" id="IPR036612">
    <property type="entry name" value="KH_dom_type_1_sf"/>
</dbReference>
<dbReference type="Proteomes" id="UP000754563">
    <property type="component" value="Unassembled WGS sequence"/>
</dbReference>
<dbReference type="NCBIfam" id="NF008805">
    <property type="entry name" value="PRK11824.1"/>
    <property type="match status" value="1"/>
</dbReference>
<dbReference type="Pfam" id="PF00013">
    <property type="entry name" value="KH_1"/>
    <property type="match status" value="1"/>
</dbReference>
<keyword evidence="5 11" id="KW-0548">Nucleotidyltransferase</keyword>
<protein>
    <recommendedName>
        <fullName evidence="2 8">Polyribonucleotide nucleotidyltransferase</fullName>
        <ecNumber evidence="2 8">2.7.7.8</ecNumber>
    </recommendedName>
</protein>
<dbReference type="GO" id="GO:0006396">
    <property type="term" value="P:RNA processing"/>
    <property type="evidence" value="ECO:0007669"/>
    <property type="project" value="InterPro"/>
</dbReference>
<evidence type="ECO:0000256" key="1">
    <source>
        <dbReference type="ARBA" id="ARBA00007404"/>
    </source>
</evidence>
<dbReference type="SUPFAM" id="SSF54791">
    <property type="entry name" value="Eukaryotic type KH-domain (KH-domain type I)"/>
    <property type="match status" value="1"/>
</dbReference>
<evidence type="ECO:0000256" key="3">
    <source>
        <dbReference type="ARBA" id="ARBA00022490"/>
    </source>
</evidence>
<evidence type="ECO:0000313" key="11">
    <source>
        <dbReference type="EMBL" id="MCA9385609.1"/>
    </source>
</evidence>
<evidence type="ECO:0000256" key="7">
    <source>
        <dbReference type="ARBA" id="ARBA00025604"/>
    </source>
</evidence>
<sequence length="702" mass="76872">MEKIEKQFMIAGKEVTVTTGNFGFRADTALKLQQGETVVMVFLTADSKDTNLDYFPLGINYMEKFYAGGIISGSKFIKRERRPSDEATIKGRIIDRGMRPLFPANFRRGVSIVVNIMAYDGENDPSMLAANAAAMAAHVSSVPFNGPVGFIRIGYSPEGEYILEPSKSEMETSRLDAVISATGDTITQLEVDGHEIPEDVMAEAFQKAFDAAQGWNDASEEMRKLIGKEKFEVPEKLVSEELVSALRSTYMDEIKDAMYDDESRNDRLDALYIKAAESHAQDADNEEDTVSEGDVVIAMKKLEKEIVRTGLLSGERPSGRTMDEIREIVIEDRYLPRVHGSVLFRRGISQVLAITTLASERLAQMTESFEGEHEKRYMHHYVGPNYSVGEAGRFSFYAGNREIGHGMLAEKALMPVLPSEEEFPYAIRVVSEILSQNGSSSMAATCGSCLALMDAGVPIKAPVAGISVGLITKDDSQSEYELLTDVQDVEDYYGDMDFKVTGTETGITAIQMDTKLQGVRVEILQDALGKARDGRMFILEKYKAILPEPRKELSPYAPKVETIIIEQDQIGELIGPGGKVIKGIIESVEGKADINIKDDGTVHITASDSAVMDEVVSQVKSITMKPEVGQMVTGTVARIAEFGAFVDISPTVTGLVHVSEISDGFVKDVSEHLKVGDKVVAKVIKVEDGKVGLSIKQASQNS</sequence>
<dbReference type="FunFam" id="2.40.50.140:FF:000103">
    <property type="entry name" value="protein RRP5 homolog"/>
    <property type="match status" value="1"/>
</dbReference>
<proteinExistence type="inferred from homology"/>
<dbReference type="InterPro" id="IPR003029">
    <property type="entry name" value="S1_domain"/>
</dbReference>
<keyword evidence="6 9" id="KW-0694">RNA-binding</keyword>
<gene>
    <name evidence="11" type="primary">pnp</name>
    <name evidence="11" type="ORF">KC717_03095</name>
</gene>
<evidence type="ECO:0000256" key="5">
    <source>
        <dbReference type="ARBA" id="ARBA00022695"/>
    </source>
</evidence>
<dbReference type="PROSITE" id="PS50084">
    <property type="entry name" value="KH_TYPE_1"/>
    <property type="match status" value="1"/>
</dbReference>
<dbReference type="Gene3D" id="3.30.1370.10">
    <property type="entry name" value="K Homology domain, type 1"/>
    <property type="match status" value="1"/>
</dbReference>
<dbReference type="AlphaFoldDB" id="A0A955L7V5"/>
<evidence type="ECO:0000256" key="6">
    <source>
        <dbReference type="ARBA" id="ARBA00022884"/>
    </source>
</evidence>
<dbReference type="InterPro" id="IPR020568">
    <property type="entry name" value="Ribosomal_Su5_D2-typ_SF"/>
</dbReference>
<dbReference type="Gene3D" id="2.40.50.140">
    <property type="entry name" value="Nucleic acid-binding proteins"/>
    <property type="match status" value="1"/>
</dbReference>
<dbReference type="InterPro" id="IPR015847">
    <property type="entry name" value="ExoRNase_PH_dom2"/>
</dbReference>
<dbReference type="InterPro" id="IPR004088">
    <property type="entry name" value="KH_dom_type_1"/>
</dbReference>
<accession>A0A955L7V5</accession>
<comment type="similarity">
    <text evidence="1">Belongs to the polyribonucleotide nucleotidyltransferase family.</text>
</comment>
<dbReference type="InterPro" id="IPR015848">
    <property type="entry name" value="PNPase_PH_RNA-bd_bac/org-type"/>
</dbReference>
<dbReference type="CDD" id="cd11364">
    <property type="entry name" value="RNase_PH_PNPase_2"/>
    <property type="match status" value="1"/>
</dbReference>
<dbReference type="PANTHER" id="PTHR11252:SF0">
    <property type="entry name" value="POLYRIBONUCLEOTIDE NUCLEOTIDYLTRANSFERASE 1, MITOCHONDRIAL"/>
    <property type="match status" value="1"/>
</dbReference>
<evidence type="ECO:0000256" key="4">
    <source>
        <dbReference type="ARBA" id="ARBA00022679"/>
    </source>
</evidence>
<dbReference type="InterPro" id="IPR012162">
    <property type="entry name" value="PNPase"/>
</dbReference>
<dbReference type="InterPro" id="IPR036456">
    <property type="entry name" value="PNPase_PH_RNA-bd_sf"/>
</dbReference>
<dbReference type="FunFam" id="3.30.1370.10:FF:000001">
    <property type="entry name" value="Polyribonucleotide nucleotidyltransferase"/>
    <property type="match status" value="1"/>
</dbReference>
<dbReference type="SUPFAM" id="SSF54211">
    <property type="entry name" value="Ribosomal protein S5 domain 2-like"/>
    <property type="match status" value="2"/>
</dbReference>
<dbReference type="PIRSF" id="PIRSF005499">
    <property type="entry name" value="PNPase"/>
    <property type="match status" value="1"/>
</dbReference>
<evidence type="ECO:0000259" key="10">
    <source>
        <dbReference type="PROSITE" id="PS50126"/>
    </source>
</evidence>
<evidence type="ECO:0000256" key="8">
    <source>
        <dbReference type="NCBIfam" id="TIGR03591"/>
    </source>
</evidence>
<reference evidence="11" key="1">
    <citation type="submission" date="2020-04" db="EMBL/GenBank/DDBJ databases">
        <authorList>
            <person name="Zhang T."/>
        </authorList>
    </citation>
    <scope>NUCLEOTIDE SEQUENCE</scope>
    <source>
        <strain evidence="11">HKST-UBA11</strain>
    </source>
</reference>
<dbReference type="InterPro" id="IPR027408">
    <property type="entry name" value="PNPase/RNase_PH_dom_sf"/>
</dbReference>
<dbReference type="EMBL" id="JAGQLH010000031">
    <property type="protein sequence ID" value="MCA9385609.1"/>
    <property type="molecule type" value="Genomic_DNA"/>
</dbReference>
<dbReference type="EC" id="2.7.7.8" evidence="2 8"/>
<dbReference type="Pfam" id="PF01138">
    <property type="entry name" value="RNase_PH"/>
    <property type="match status" value="2"/>
</dbReference>
<dbReference type="Pfam" id="PF00575">
    <property type="entry name" value="S1"/>
    <property type="match status" value="1"/>
</dbReference>
<dbReference type="NCBIfam" id="TIGR03591">
    <property type="entry name" value="polynuc_phos"/>
    <property type="match status" value="1"/>
</dbReference>
<dbReference type="SUPFAM" id="SSF55666">
    <property type="entry name" value="Ribonuclease PH domain 2-like"/>
    <property type="match status" value="2"/>
</dbReference>
<reference evidence="11" key="2">
    <citation type="journal article" date="2021" name="Microbiome">
        <title>Successional dynamics and alternative stable states in a saline activated sludge microbial community over 9 years.</title>
        <authorList>
            <person name="Wang Y."/>
            <person name="Ye J."/>
            <person name="Ju F."/>
            <person name="Liu L."/>
            <person name="Boyd J.A."/>
            <person name="Deng Y."/>
            <person name="Parks D.H."/>
            <person name="Jiang X."/>
            <person name="Yin X."/>
            <person name="Woodcroft B.J."/>
            <person name="Tyson G.W."/>
            <person name="Hugenholtz P."/>
            <person name="Polz M.F."/>
            <person name="Zhang T."/>
        </authorList>
    </citation>
    <scope>NUCLEOTIDE SEQUENCE</scope>
    <source>
        <strain evidence="11">HKST-UBA11</strain>
    </source>
</reference>
<keyword evidence="4 11" id="KW-0808">Transferase</keyword>
<dbReference type="Pfam" id="PF03726">
    <property type="entry name" value="PNPase"/>
    <property type="match status" value="1"/>
</dbReference>
<name>A0A955L7V5_9BACT</name>
<dbReference type="InterPro" id="IPR036345">
    <property type="entry name" value="ExoRNase_PH_dom2_sf"/>
</dbReference>
<organism evidence="11 12">
    <name type="scientific">Candidatus Dojkabacteria bacterium</name>
    <dbReference type="NCBI Taxonomy" id="2099670"/>
    <lineage>
        <taxon>Bacteria</taxon>
        <taxon>Candidatus Dojkabacteria</taxon>
    </lineage>
</organism>
<dbReference type="InterPro" id="IPR001247">
    <property type="entry name" value="ExoRNase_PH_dom1"/>
</dbReference>
<dbReference type="GO" id="GO:0004654">
    <property type="term" value="F:polyribonucleotide nucleotidyltransferase activity"/>
    <property type="evidence" value="ECO:0007669"/>
    <property type="project" value="UniProtKB-UniRule"/>
</dbReference>
<dbReference type="GO" id="GO:0005829">
    <property type="term" value="C:cytosol"/>
    <property type="evidence" value="ECO:0007669"/>
    <property type="project" value="TreeGrafter"/>
</dbReference>
<evidence type="ECO:0000313" key="12">
    <source>
        <dbReference type="Proteomes" id="UP000754563"/>
    </source>
</evidence>
<evidence type="ECO:0000256" key="9">
    <source>
        <dbReference type="PROSITE-ProRule" id="PRU00117"/>
    </source>
</evidence>
<dbReference type="SUPFAM" id="SSF50249">
    <property type="entry name" value="Nucleic acid-binding proteins"/>
    <property type="match status" value="1"/>
</dbReference>